<dbReference type="AlphaFoldDB" id="A0AA47N5V5"/>
<gene>
    <name evidence="14" type="primary">GNG10</name>
    <name evidence="14" type="ORF">N1851_005418</name>
</gene>
<dbReference type="PRINTS" id="PR00321">
    <property type="entry name" value="GPROTEING"/>
</dbReference>
<evidence type="ECO:0000256" key="4">
    <source>
        <dbReference type="ARBA" id="ARBA00022481"/>
    </source>
</evidence>
<dbReference type="CDD" id="cd00068">
    <property type="entry name" value="GGL"/>
    <property type="match status" value="1"/>
</dbReference>
<keyword evidence="5 11" id="KW-0472">Membrane</keyword>
<keyword evidence="7 11" id="KW-0807">Transducer</keyword>
<dbReference type="GO" id="GO:0031681">
    <property type="term" value="F:G-protein beta-subunit binding"/>
    <property type="evidence" value="ECO:0007669"/>
    <property type="project" value="InterPro"/>
</dbReference>
<dbReference type="InterPro" id="IPR001190">
    <property type="entry name" value="SRCR"/>
</dbReference>
<dbReference type="InterPro" id="IPR036284">
    <property type="entry name" value="GGL_sf"/>
</dbReference>
<keyword evidence="9" id="KW-0636">Prenylation</keyword>
<dbReference type="FunFam" id="4.10.260.10:FF:000001">
    <property type="entry name" value="Guanine nucleotide-binding protein subunit gamma"/>
    <property type="match status" value="1"/>
</dbReference>
<comment type="subunit">
    <text evidence="11">G proteins are composed of 3 units; alpha, beta and gamma.</text>
</comment>
<dbReference type="Gene3D" id="4.10.260.10">
    <property type="entry name" value="Transducin (heterotrimeric G protein), gamma chain"/>
    <property type="match status" value="1"/>
</dbReference>
<comment type="subcellular location">
    <subcellularLocation>
        <location evidence="1 11">Cell membrane</location>
        <topology evidence="1 11">Lipid-anchor</topology>
        <orientation evidence="1 11">Cytoplasmic side</orientation>
    </subcellularLocation>
</comment>
<dbReference type="Proteomes" id="UP001174136">
    <property type="component" value="Unassembled WGS sequence"/>
</dbReference>
<evidence type="ECO:0000256" key="9">
    <source>
        <dbReference type="ARBA" id="ARBA00023289"/>
    </source>
</evidence>
<evidence type="ECO:0000256" key="5">
    <source>
        <dbReference type="ARBA" id="ARBA00023136"/>
    </source>
</evidence>
<evidence type="ECO:0000259" key="12">
    <source>
        <dbReference type="PROSITE" id="PS50058"/>
    </source>
</evidence>
<dbReference type="InterPro" id="IPR036772">
    <property type="entry name" value="SRCR-like_dom_sf"/>
</dbReference>
<dbReference type="SMART" id="SM00224">
    <property type="entry name" value="GGL"/>
    <property type="match status" value="1"/>
</dbReference>
<dbReference type="InterPro" id="IPR015898">
    <property type="entry name" value="G-protein_gamma-like_dom"/>
</dbReference>
<keyword evidence="15" id="KW-1185">Reference proteome</keyword>
<dbReference type="GO" id="GO:0007186">
    <property type="term" value="P:G protein-coupled receptor signaling pathway"/>
    <property type="evidence" value="ECO:0007669"/>
    <property type="project" value="InterPro"/>
</dbReference>
<evidence type="ECO:0000256" key="7">
    <source>
        <dbReference type="ARBA" id="ARBA00023224"/>
    </source>
</evidence>
<reference evidence="14" key="1">
    <citation type="journal article" date="2023" name="Front. Mar. Sci.">
        <title>A new Merluccius polli reference genome to investigate the effects of global change in West African waters.</title>
        <authorList>
            <person name="Mateo J.L."/>
            <person name="Blanco-Fernandez C."/>
            <person name="Garcia-Vazquez E."/>
            <person name="Machado-Schiaffino G."/>
        </authorList>
    </citation>
    <scope>NUCLEOTIDE SEQUENCE</scope>
    <source>
        <strain evidence="14">C29</strain>
        <tissue evidence="14">Fin</tissue>
    </source>
</reference>
<comment type="caution">
    <text evidence="10">Lacks conserved residue(s) required for the propagation of feature annotation.</text>
</comment>
<evidence type="ECO:0000256" key="8">
    <source>
        <dbReference type="ARBA" id="ARBA00023288"/>
    </source>
</evidence>
<feature type="domain" description="G protein gamma" evidence="12">
    <location>
        <begin position="137"/>
        <end position="202"/>
    </location>
</feature>
<evidence type="ECO:0000256" key="11">
    <source>
        <dbReference type="RuleBase" id="RU004973"/>
    </source>
</evidence>
<sequence length="202" mass="21689">MLFEASSICHDLFNQPVLKCFALLVAASFLTTPLQAEWRSTIRASGACDDGWDPNDAQVVCRQLGCGSAMSYFGQDPGLGPATGDHVEDTGIICDEVVPTVNTPADVHLVNGEASGAEFVMFGTRMMPRAVMSNNNASSNLVIAQRAVKQLRLEASVRRIKVSQAAAELRNFCLQNASKDPLLVGVPSSDNPFRPPKSCTLF</sequence>
<proteinExistence type="inferred from homology"/>
<dbReference type="EMBL" id="JAOPHQ010000879">
    <property type="protein sequence ID" value="KAK0152922.1"/>
    <property type="molecule type" value="Genomic_DNA"/>
</dbReference>
<dbReference type="InterPro" id="IPR001770">
    <property type="entry name" value="G-protein_gamma"/>
</dbReference>
<comment type="similarity">
    <text evidence="2 11">Belongs to the G protein gamma family.</text>
</comment>
<dbReference type="PROSITE" id="PS50058">
    <property type="entry name" value="G_PROTEIN_GAMMA"/>
    <property type="match status" value="1"/>
</dbReference>
<keyword evidence="8 11" id="KW-0449">Lipoprotein</keyword>
<dbReference type="PROSITE" id="PS50287">
    <property type="entry name" value="SRCR_2"/>
    <property type="match status" value="1"/>
</dbReference>
<evidence type="ECO:0000256" key="2">
    <source>
        <dbReference type="ARBA" id="ARBA00007431"/>
    </source>
</evidence>
<evidence type="ECO:0000313" key="15">
    <source>
        <dbReference type="Proteomes" id="UP001174136"/>
    </source>
</evidence>
<evidence type="ECO:0000256" key="6">
    <source>
        <dbReference type="ARBA" id="ARBA00023157"/>
    </source>
</evidence>
<dbReference type="SMART" id="SM01224">
    <property type="entry name" value="G_gamma"/>
    <property type="match status" value="1"/>
</dbReference>
<feature type="domain" description="SRCR" evidence="13">
    <location>
        <begin position="48"/>
        <end position="94"/>
    </location>
</feature>
<dbReference type="Pfam" id="PF00631">
    <property type="entry name" value="G-gamma"/>
    <property type="match status" value="1"/>
</dbReference>
<dbReference type="Gene3D" id="3.10.250.10">
    <property type="entry name" value="SRCR-like domain"/>
    <property type="match status" value="1"/>
</dbReference>
<comment type="caution">
    <text evidence="14">The sequence shown here is derived from an EMBL/GenBank/DDBJ whole genome shotgun (WGS) entry which is preliminary data.</text>
</comment>
<keyword evidence="4" id="KW-0488">Methylation</keyword>
<dbReference type="PANTHER" id="PTHR13809">
    <property type="entry name" value="GUANINE NUCLEOTIDE-BINDING PROTEIN GAMMA SUBUNIT"/>
    <property type="match status" value="1"/>
</dbReference>
<dbReference type="SUPFAM" id="SSF56487">
    <property type="entry name" value="SRCR-like"/>
    <property type="match status" value="1"/>
</dbReference>
<evidence type="ECO:0000313" key="14">
    <source>
        <dbReference type="EMBL" id="KAK0152922.1"/>
    </source>
</evidence>
<evidence type="ECO:0000259" key="13">
    <source>
        <dbReference type="PROSITE" id="PS50287"/>
    </source>
</evidence>
<dbReference type="SUPFAM" id="SSF48670">
    <property type="entry name" value="Transducin (heterotrimeric G protein), gamma chain"/>
    <property type="match status" value="1"/>
</dbReference>
<name>A0AA47N5V5_MERPO</name>
<keyword evidence="3 11" id="KW-1003">Cell membrane</keyword>
<dbReference type="GO" id="GO:0005834">
    <property type="term" value="C:heterotrimeric G-protein complex"/>
    <property type="evidence" value="ECO:0007669"/>
    <property type="project" value="InterPro"/>
</dbReference>
<evidence type="ECO:0000256" key="10">
    <source>
        <dbReference type="PROSITE-ProRule" id="PRU00196"/>
    </source>
</evidence>
<evidence type="ECO:0000256" key="3">
    <source>
        <dbReference type="ARBA" id="ARBA00022475"/>
    </source>
</evidence>
<accession>A0AA47N5V5</accession>
<comment type="function">
    <text evidence="11">Guanine nucleotide-binding proteins (G proteins) are involved as a modulator or transducer in various transmembrane signaling systems. The beta and gamma chains are required for the GTPase activity, for replacement of GDP by GTP, and for G protein-effector interaction.</text>
</comment>
<keyword evidence="6" id="KW-1015">Disulfide bond</keyword>
<protein>
    <recommendedName>
        <fullName evidence="11">Guanine nucleotide-binding protein subunit gamma</fullName>
    </recommendedName>
</protein>
<organism evidence="14 15">
    <name type="scientific">Merluccius polli</name>
    <name type="common">Benguela hake</name>
    <name type="synonym">Merluccius cadenati</name>
    <dbReference type="NCBI Taxonomy" id="89951"/>
    <lineage>
        <taxon>Eukaryota</taxon>
        <taxon>Metazoa</taxon>
        <taxon>Chordata</taxon>
        <taxon>Craniata</taxon>
        <taxon>Vertebrata</taxon>
        <taxon>Euteleostomi</taxon>
        <taxon>Actinopterygii</taxon>
        <taxon>Neopterygii</taxon>
        <taxon>Teleostei</taxon>
        <taxon>Neoteleostei</taxon>
        <taxon>Acanthomorphata</taxon>
        <taxon>Zeiogadaria</taxon>
        <taxon>Gadariae</taxon>
        <taxon>Gadiformes</taxon>
        <taxon>Gadoidei</taxon>
        <taxon>Merlucciidae</taxon>
        <taxon>Merluccius</taxon>
    </lineage>
</organism>
<evidence type="ECO:0000256" key="1">
    <source>
        <dbReference type="ARBA" id="ARBA00004342"/>
    </source>
</evidence>
<dbReference type="Pfam" id="PF00530">
    <property type="entry name" value="SRCR"/>
    <property type="match status" value="1"/>
</dbReference>